<dbReference type="SMART" id="SM00409">
    <property type="entry name" value="IG"/>
    <property type="match status" value="3"/>
</dbReference>
<evidence type="ECO:0000256" key="7">
    <source>
        <dbReference type="ARBA" id="ARBA00023136"/>
    </source>
</evidence>
<keyword evidence="4" id="KW-0964">Secreted</keyword>
<evidence type="ECO:0000256" key="13">
    <source>
        <dbReference type="SAM" id="SignalP"/>
    </source>
</evidence>
<dbReference type="GO" id="GO:0005886">
    <property type="term" value="C:plasma membrane"/>
    <property type="evidence" value="ECO:0007669"/>
    <property type="project" value="UniProtKB-SubCell"/>
</dbReference>
<dbReference type="Pfam" id="PF07679">
    <property type="entry name" value="I-set"/>
    <property type="match status" value="1"/>
</dbReference>
<name>A0A9R0EBM4_SPOFR</name>
<dbReference type="Pfam" id="PF13927">
    <property type="entry name" value="Ig_3"/>
    <property type="match status" value="1"/>
</dbReference>
<dbReference type="GeneID" id="118268579"/>
<feature type="domain" description="Ig-like" evidence="14">
    <location>
        <begin position="218"/>
        <end position="311"/>
    </location>
</feature>
<dbReference type="FunFam" id="2.60.40.10:FF:000328">
    <property type="entry name" value="CLUMA_CG000981, isoform A"/>
    <property type="match status" value="1"/>
</dbReference>
<dbReference type="SMART" id="SM00406">
    <property type="entry name" value="IGv"/>
    <property type="match status" value="2"/>
</dbReference>
<reference evidence="16" key="1">
    <citation type="submission" date="2025-08" db="UniProtKB">
        <authorList>
            <consortium name="RefSeq"/>
        </authorList>
    </citation>
    <scope>IDENTIFICATION</scope>
    <source>
        <tissue evidence="16">Whole larval tissue</tissue>
    </source>
</reference>
<dbReference type="GO" id="GO:0005576">
    <property type="term" value="C:extracellular region"/>
    <property type="evidence" value="ECO:0007669"/>
    <property type="project" value="UniProtKB-SubCell"/>
</dbReference>
<evidence type="ECO:0000256" key="5">
    <source>
        <dbReference type="ARBA" id="ARBA00022729"/>
    </source>
</evidence>
<proteinExistence type="inferred from homology"/>
<keyword evidence="6" id="KW-0677">Repeat</keyword>
<dbReference type="Proteomes" id="UP000829999">
    <property type="component" value="Chromosome 29"/>
</dbReference>
<keyword evidence="8" id="KW-1015">Disulfide bond</keyword>
<feature type="domain" description="Ig-like" evidence="14">
    <location>
        <begin position="22"/>
        <end position="120"/>
    </location>
</feature>
<dbReference type="GO" id="GO:0043005">
    <property type="term" value="C:neuron projection"/>
    <property type="evidence" value="ECO:0007669"/>
    <property type="project" value="TreeGrafter"/>
</dbReference>
<keyword evidence="15" id="KW-1185">Reference proteome</keyword>
<evidence type="ECO:0000256" key="9">
    <source>
        <dbReference type="ARBA" id="ARBA00023180"/>
    </source>
</evidence>
<feature type="domain" description="Ig-like" evidence="14">
    <location>
        <begin position="123"/>
        <end position="207"/>
    </location>
</feature>
<keyword evidence="10" id="KW-0393">Immunoglobulin domain</keyword>
<dbReference type="OrthoDB" id="10012075at2759"/>
<feature type="chain" id="PRO_5040120033" description="Hemolin" evidence="13">
    <location>
        <begin position="19"/>
        <end position="375"/>
    </location>
</feature>
<dbReference type="InterPro" id="IPR003599">
    <property type="entry name" value="Ig_sub"/>
</dbReference>
<dbReference type="FunFam" id="2.60.40.10:FF:000032">
    <property type="entry name" value="palladin isoform X1"/>
    <property type="match status" value="1"/>
</dbReference>
<evidence type="ECO:0000256" key="12">
    <source>
        <dbReference type="ARBA" id="ARBA00068688"/>
    </source>
</evidence>
<evidence type="ECO:0000256" key="4">
    <source>
        <dbReference type="ARBA" id="ARBA00022525"/>
    </source>
</evidence>
<dbReference type="InterPro" id="IPR013106">
    <property type="entry name" value="Ig_V-set"/>
</dbReference>
<dbReference type="PANTHER" id="PTHR12231">
    <property type="entry name" value="CTX-RELATED TYPE I TRANSMEMBRANE PROTEIN"/>
    <property type="match status" value="1"/>
</dbReference>
<dbReference type="RefSeq" id="XP_050562233.1">
    <property type="nucleotide sequence ID" value="XM_050706276.1"/>
</dbReference>
<feature type="signal peptide" evidence="13">
    <location>
        <begin position="1"/>
        <end position="18"/>
    </location>
</feature>
<dbReference type="AlphaFoldDB" id="A0A9R0EBM4"/>
<dbReference type="PANTHER" id="PTHR12231:SF253">
    <property type="entry name" value="DPR-INTERACTING PROTEIN ETA, ISOFORM B-RELATED"/>
    <property type="match status" value="1"/>
</dbReference>
<dbReference type="PROSITE" id="PS50835">
    <property type="entry name" value="IG_LIKE"/>
    <property type="match status" value="3"/>
</dbReference>
<evidence type="ECO:0000259" key="14">
    <source>
        <dbReference type="PROSITE" id="PS50835"/>
    </source>
</evidence>
<keyword evidence="9" id="KW-0325">Glycoprotein</keyword>
<keyword evidence="3" id="KW-1003">Cell membrane</keyword>
<evidence type="ECO:0000313" key="15">
    <source>
        <dbReference type="Proteomes" id="UP000829999"/>
    </source>
</evidence>
<evidence type="ECO:0000256" key="8">
    <source>
        <dbReference type="ARBA" id="ARBA00023157"/>
    </source>
</evidence>
<evidence type="ECO:0000256" key="11">
    <source>
        <dbReference type="ARBA" id="ARBA00061228"/>
    </source>
</evidence>
<accession>A0A9R0EBM4</accession>
<dbReference type="Pfam" id="PF07686">
    <property type="entry name" value="V-set"/>
    <property type="match status" value="1"/>
</dbReference>
<dbReference type="InterPro" id="IPR051170">
    <property type="entry name" value="Neural/epithelial_adhesion"/>
</dbReference>
<dbReference type="InterPro" id="IPR003598">
    <property type="entry name" value="Ig_sub2"/>
</dbReference>
<gene>
    <name evidence="16" type="primary">LOC118268579</name>
</gene>
<evidence type="ECO:0000256" key="3">
    <source>
        <dbReference type="ARBA" id="ARBA00022475"/>
    </source>
</evidence>
<sequence length="375" mass="41858">MKVVCLIVPVLLFCIVYAKDGPTFVGRESNVTVVLGRDATLTCKVENLQSYKVAWLRVDTQTILTIGHHVITKNHRVAVSRRDQSWSLTLRDVRPTDGGYYMCQINTEPMITQTHHLHVSVPPDIVDSDSSGEVLVWEGDNVTLHCAASGTPQPVILWRREDSAAFNIGTESVTKWNGPWLNLTSVSRDMNGAFLCIASNGVPPSVSKRILLHVLCKPTARITQKMLGVYVGDTMQLKCKIEANPTPNVYWTHIDFNKLYNGSKHQMSITSQGYKHVAVLRVRNMSRDDIGSYYCYAENSMGSTRDDVTVYTLATTTPTSTELTTVAEDTTTPVHYYAELEVKDHDPDLHFPDEDGIVVVLSQHQMQNLDFSPSS</sequence>
<dbReference type="InterPro" id="IPR007110">
    <property type="entry name" value="Ig-like_dom"/>
</dbReference>
<dbReference type="Gene3D" id="2.60.40.10">
    <property type="entry name" value="Immunoglobulins"/>
    <property type="match status" value="3"/>
</dbReference>
<evidence type="ECO:0000256" key="10">
    <source>
        <dbReference type="ARBA" id="ARBA00023319"/>
    </source>
</evidence>
<organism evidence="15 16">
    <name type="scientific">Spodoptera frugiperda</name>
    <name type="common">Fall armyworm</name>
    <dbReference type="NCBI Taxonomy" id="7108"/>
    <lineage>
        <taxon>Eukaryota</taxon>
        <taxon>Metazoa</taxon>
        <taxon>Ecdysozoa</taxon>
        <taxon>Arthropoda</taxon>
        <taxon>Hexapoda</taxon>
        <taxon>Insecta</taxon>
        <taxon>Pterygota</taxon>
        <taxon>Neoptera</taxon>
        <taxon>Endopterygota</taxon>
        <taxon>Lepidoptera</taxon>
        <taxon>Glossata</taxon>
        <taxon>Ditrysia</taxon>
        <taxon>Noctuoidea</taxon>
        <taxon>Noctuidae</taxon>
        <taxon>Amphipyrinae</taxon>
        <taxon>Spodoptera</taxon>
    </lineage>
</organism>
<evidence type="ECO:0000256" key="1">
    <source>
        <dbReference type="ARBA" id="ARBA00004236"/>
    </source>
</evidence>
<dbReference type="InterPro" id="IPR013783">
    <property type="entry name" value="Ig-like_fold"/>
</dbReference>
<dbReference type="SUPFAM" id="SSF48726">
    <property type="entry name" value="Immunoglobulin"/>
    <property type="match status" value="3"/>
</dbReference>
<comment type="similarity">
    <text evidence="11">Belongs to the hemolin family.</text>
</comment>
<evidence type="ECO:0000256" key="6">
    <source>
        <dbReference type="ARBA" id="ARBA00022737"/>
    </source>
</evidence>
<dbReference type="InterPro" id="IPR036179">
    <property type="entry name" value="Ig-like_dom_sf"/>
</dbReference>
<dbReference type="InterPro" id="IPR013098">
    <property type="entry name" value="Ig_I-set"/>
</dbReference>
<evidence type="ECO:0000313" key="16">
    <source>
        <dbReference type="RefSeq" id="XP_050562233.1"/>
    </source>
</evidence>
<dbReference type="SMART" id="SM00408">
    <property type="entry name" value="IGc2"/>
    <property type="match status" value="3"/>
</dbReference>
<comment type="subcellular location">
    <subcellularLocation>
        <location evidence="1">Cell membrane</location>
    </subcellularLocation>
    <subcellularLocation>
        <location evidence="2">Secreted</location>
    </subcellularLocation>
</comment>
<keyword evidence="5 13" id="KW-0732">Signal</keyword>
<protein>
    <recommendedName>
        <fullName evidence="12">Hemolin</fullName>
    </recommendedName>
</protein>
<evidence type="ECO:0000256" key="2">
    <source>
        <dbReference type="ARBA" id="ARBA00004613"/>
    </source>
</evidence>
<keyword evidence="7" id="KW-0472">Membrane</keyword>